<dbReference type="AlphaFoldDB" id="A0A5B8RH17"/>
<feature type="domain" description="MacB-like periplasmic core" evidence="8">
    <location>
        <begin position="20"/>
        <end position="224"/>
    </location>
</feature>
<feature type="transmembrane region" description="Helical" evidence="6">
    <location>
        <begin position="414"/>
        <end position="444"/>
    </location>
</feature>
<dbReference type="InterPro" id="IPR038766">
    <property type="entry name" value="Membrane_comp_ABC_pdt"/>
</dbReference>
<feature type="transmembrane region" description="Helical" evidence="6">
    <location>
        <begin position="387"/>
        <end position="408"/>
    </location>
</feature>
<feature type="transmembrane region" description="Helical" evidence="6">
    <location>
        <begin position="348"/>
        <end position="367"/>
    </location>
</feature>
<sequence>MILALRWLWRDWRGGELRLLALAVVVAVAAVTSVSWLAERVGAATEARAADLLAADRAVERPEPIPGGWVRRARSEHGLATARTAEFPSVVVAGERTQLVSVKAVTPGYPLRGELRVSDGLDGAERATTETPAPGSVWVAPRLLRLLGLSVGDRLALGQGEFRIAGVITLEPDRGSFFNSLAPRVLIPYADLEGTGLIGPGSRVRYKLLVAGDRAAATAFTDALAAEQGNAVEIETPEDQGRGVGEVVDRARRFLGLGALLTVVVAGVAVLLTVRHYAERQVLAVAVMRAVGARRRRLTALFVARLFWLALFAGAVGAALGFVVHAGMLALVADLIGRDIPPPGWRPLAVGWLTAAAALFGFALPTLLRLRDVPPMRVLRREAAAGLLRAGVPVAVAVVVVFALMGWQAGDWRLAAYVVAALAATVALLAVAARASIAGVRALVRRRGGRLLWLSGFTRRPWTAVVQIVGVGTGLMALFLLAVVRNDLLDAWRDRIPDDAANQFLINIQADERAGVRERLAQAGIDAGFAPMVRGRLVALNGDPVAEAADEPADDDVGRRRGRREFNLTWSAEPQQGNEVVAGEWWGATGDAGELSVETGFAERYGIALGDRLTFDIAGRQVSARVTNLREVDWESFRVNFFVVASPGTLDGLPATWLTSFHLPDTREGVIVDIIRDYPSVTAIDVTTILRTVRSIMDQGSSVVELMSLLTLAAGVLVLLAALQITGEQRRFEGALLRALGASGRRVRRLARYEFWLLGTVAGLIAGGVATGAGVFVAEGLFGLTYPFRPVTLLAGAAVGAVTVWGAGGLAARRYERSSPMRLLREGAD</sequence>
<feature type="domain" description="ABC3 transporter permease C-terminal" evidence="7">
    <location>
        <begin position="259"/>
        <end position="371"/>
    </location>
</feature>
<keyword evidence="4 6" id="KW-1133">Transmembrane helix</keyword>
<feature type="transmembrane region" description="Helical" evidence="6">
    <location>
        <begin position="298"/>
        <end position="328"/>
    </location>
</feature>
<dbReference type="GO" id="GO:0005886">
    <property type="term" value="C:plasma membrane"/>
    <property type="evidence" value="ECO:0007669"/>
    <property type="project" value="UniProtKB-SubCell"/>
</dbReference>
<dbReference type="PANTHER" id="PTHR30287:SF1">
    <property type="entry name" value="INNER MEMBRANE PROTEIN"/>
    <property type="match status" value="1"/>
</dbReference>
<feature type="transmembrane region" description="Helical" evidence="6">
    <location>
        <begin position="703"/>
        <end position="723"/>
    </location>
</feature>
<evidence type="ECO:0000256" key="4">
    <source>
        <dbReference type="ARBA" id="ARBA00022989"/>
    </source>
</evidence>
<accession>A0A5B8RH17</accession>
<evidence type="ECO:0000256" key="2">
    <source>
        <dbReference type="ARBA" id="ARBA00022475"/>
    </source>
</evidence>
<dbReference type="Pfam" id="PF02687">
    <property type="entry name" value="FtsX"/>
    <property type="match status" value="2"/>
</dbReference>
<protein>
    <submittedName>
        <fullName evidence="9">Uncharacterized protein</fullName>
    </submittedName>
</protein>
<gene>
    <name evidence="9" type="ORF">KBTEX_02356</name>
</gene>
<dbReference type="InterPro" id="IPR025857">
    <property type="entry name" value="MacB_PCD"/>
</dbReference>
<reference evidence="9" key="1">
    <citation type="submission" date="2019-06" db="EMBL/GenBank/DDBJ databases">
        <authorList>
            <person name="Murdoch R.W."/>
            <person name="Fathepure B."/>
        </authorList>
    </citation>
    <scope>NUCLEOTIDE SEQUENCE</scope>
</reference>
<keyword evidence="5 6" id="KW-0472">Membrane</keyword>
<proteinExistence type="predicted"/>
<feature type="transmembrane region" description="Helical" evidence="6">
    <location>
        <begin position="755"/>
        <end position="778"/>
    </location>
</feature>
<evidence type="ECO:0000256" key="6">
    <source>
        <dbReference type="SAM" id="Phobius"/>
    </source>
</evidence>
<dbReference type="InterPro" id="IPR003838">
    <property type="entry name" value="ABC3_permease_C"/>
</dbReference>
<name>A0A5B8RH17_9ZZZZ</name>
<feature type="domain" description="ABC3 transporter permease C-terminal" evidence="7">
    <location>
        <begin position="706"/>
        <end position="819"/>
    </location>
</feature>
<keyword evidence="2" id="KW-1003">Cell membrane</keyword>
<evidence type="ECO:0000259" key="7">
    <source>
        <dbReference type="Pfam" id="PF02687"/>
    </source>
</evidence>
<evidence type="ECO:0000256" key="5">
    <source>
        <dbReference type="ARBA" id="ARBA00023136"/>
    </source>
</evidence>
<dbReference type="Pfam" id="PF12704">
    <property type="entry name" value="MacB_PCD"/>
    <property type="match status" value="1"/>
</dbReference>
<keyword evidence="3 6" id="KW-0812">Transmembrane</keyword>
<feature type="transmembrane region" description="Helical" evidence="6">
    <location>
        <begin position="464"/>
        <end position="484"/>
    </location>
</feature>
<feature type="transmembrane region" description="Helical" evidence="6">
    <location>
        <begin position="790"/>
        <end position="812"/>
    </location>
</feature>
<evidence type="ECO:0000313" key="9">
    <source>
        <dbReference type="EMBL" id="QEA06027.1"/>
    </source>
</evidence>
<organism evidence="9">
    <name type="scientific">uncultured organism</name>
    <dbReference type="NCBI Taxonomy" id="155900"/>
    <lineage>
        <taxon>unclassified sequences</taxon>
        <taxon>environmental samples</taxon>
    </lineage>
</organism>
<comment type="subcellular location">
    <subcellularLocation>
        <location evidence="1">Cell membrane</location>
        <topology evidence="1">Multi-pass membrane protein</topology>
    </subcellularLocation>
</comment>
<evidence type="ECO:0000259" key="8">
    <source>
        <dbReference type="Pfam" id="PF12704"/>
    </source>
</evidence>
<dbReference type="PANTHER" id="PTHR30287">
    <property type="entry name" value="MEMBRANE COMPONENT OF PREDICTED ABC SUPERFAMILY METABOLITE UPTAKE TRANSPORTER"/>
    <property type="match status" value="1"/>
</dbReference>
<dbReference type="EMBL" id="MN079121">
    <property type="protein sequence ID" value="QEA06027.1"/>
    <property type="molecule type" value="Genomic_DNA"/>
</dbReference>
<evidence type="ECO:0000256" key="3">
    <source>
        <dbReference type="ARBA" id="ARBA00022692"/>
    </source>
</evidence>
<feature type="transmembrane region" description="Helical" evidence="6">
    <location>
        <begin position="254"/>
        <end position="277"/>
    </location>
</feature>
<evidence type="ECO:0000256" key="1">
    <source>
        <dbReference type="ARBA" id="ARBA00004651"/>
    </source>
</evidence>